<dbReference type="STRING" id="1260251.SPISAL_05070"/>
<dbReference type="InterPro" id="IPR003781">
    <property type="entry name" value="CoA-bd"/>
</dbReference>
<dbReference type="RefSeq" id="WP_016353415.1">
    <property type="nucleotide sequence ID" value="NZ_MBFX01000002.1"/>
</dbReference>
<dbReference type="Proteomes" id="UP000315400">
    <property type="component" value="Unassembled WGS sequence"/>
</dbReference>
<dbReference type="Pfam" id="PF13380">
    <property type="entry name" value="CoA_binding_2"/>
    <property type="match status" value="1"/>
</dbReference>
<feature type="domain" description="CoA-binding" evidence="1">
    <location>
        <begin position="18"/>
        <end position="113"/>
    </location>
</feature>
<name>A0A540VSI3_9GAMM</name>
<gene>
    <name evidence="2" type="ORF">FKY71_10270</name>
</gene>
<protein>
    <submittedName>
        <fullName evidence="2">CoA-binding protein</fullName>
    </submittedName>
</protein>
<sequence length="143" mass="15489">MSDHRHGDIYPDEFVREILDSVKTIALVGASANPNKPSHAVLKDLLSKGYQVLPVNPRPDVTEIAGLPVYDTLAAIDRSVDMVDVFRPANELAGLAREAVAIQARVLWGQLDIVDEQAAAIARAGGLQVVMDRCPSIELARTH</sequence>
<dbReference type="PANTHER" id="PTHR33303">
    <property type="entry name" value="CYTOPLASMIC PROTEIN-RELATED"/>
    <property type="match status" value="1"/>
</dbReference>
<proteinExistence type="predicted"/>
<accession>A0A540VSI3</accession>
<reference evidence="2 3" key="1">
    <citation type="submission" date="2019-06" db="EMBL/GenBank/DDBJ databases">
        <title>Metagenome assembled Genome of Spiribacter salinus SL48-SHIP from the microbial mat of Salt Lake 48 (Novosibirsk region, Russia).</title>
        <authorList>
            <person name="Shipova A."/>
            <person name="Rozanov A.S."/>
            <person name="Bryanskaya A.V."/>
            <person name="Peltek S.E."/>
        </authorList>
    </citation>
    <scope>NUCLEOTIDE SEQUENCE [LARGE SCALE GENOMIC DNA]</scope>
    <source>
        <strain evidence="2">SL48-SHIP-2</strain>
    </source>
</reference>
<dbReference type="SUPFAM" id="SSF51735">
    <property type="entry name" value="NAD(P)-binding Rossmann-fold domains"/>
    <property type="match status" value="1"/>
</dbReference>
<evidence type="ECO:0000313" key="2">
    <source>
        <dbReference type="EMBL" id="TQE99113.1"/>
    </source>
</evidence>
<dbReference type="AlphaFoldDB" id="A0A540VSI3"/>
<dbReference type="Gene3D" id="3.40.50.720">
    <property type="entry name" value="NAD(P)-binding Rossmann-like Domain"/>
    <property type="match status" value="1"/>
</dbReference>
<organism evidence="2 3">
    <name type="scientific">Spiribacter salinus</name>
    <dbReference type="NCBI Taxonomy" id="1335746"/>
    <lineage>
        <taxon>Bacteria</taxon>
        <taxon>Pseudomonadati</taxon>
        <taxon>Pseudomonadota</taxon>
        <taxon>Gammaproteobacteria</taxon>
        <taxon>Chromatiales</taxon>
        <taxon>Ectothiorhodospiraceae</taxon>
        <taxon>Spiribacter</taxon>
    </lineage>
</organism>
<dbReference type="SMART" id="SM00881">
    <property type="entry name" value="CoA_binding"/>
    <property type="match status" value="1"/>
</dbReference>
<dbReference type="EMBL" id="VIFK01000091">
    <property type="protein sequence ID" value="TQE99113.1"/>
    <property type="molecule type" value="Genomic_DNA"/>
</dbReference>
<dbReference type="PANTHER" id="PTHR33303:SF2">
    <property type="entry name" value="COA-BINDING DOMAIN-CONTAINING PROTEIN"/>
    <property type="match status" value="1"/>
</dbReference>
<dbReference type="InterPro" id="IPR036291">
    <property type="entry name" value="NAD(P)-bd_dom_sf"/>
</dbReference>
<evidence type="ECO:0000313" key="3">
    <source>
        <dbReference type="Proteomes" id="UP000315400"/>
    </source>
</evidence>
<evidence type="ECO:0000259" key="1">
    <source>
        <dbReference type="SMART" id="SM00881"/>
    </source>
</evidence>
<comment type="caution">
    <text evidence="2">The sequence shown here is derived from an EMBL/GenBank/DDBJ whole genome shotgun (WGS) entry which is preliminary data.</text>
</comment>